<reference evidence="6 7" key="2">
    <citation type="submission" date="2020-05" db="EMBL/GenBank/DDBJ databases">
        <authorList>
            <person name="Khan S.A."/>
            <person name="Jeon C.O."/>
            <person name="Chun B.H."/>
        </authorList>
    </citation>
    <scope>NUCLEOTIDE SEQUENCE [LARGE SCALE GENOMIC DNA]</scope>
    <source>
        <strain evidence="6 7">H242</strain>
    </source>
</reference>
<gene>
    <name evidence="6" type="ORF">HK414_03035</name>
</gene>
<dbReference type="SMART" id="SM00237">
    <property type="entry name" value="Calx_beta"/>
    <property type="match status" value="2"/>
</dbReference>
<feature type="region of interest" description="Disordered" evidence="4">
    <location>
        <begin position="1"/>
        <end position="84"/>
    </location>
</feature>
<evidence type="ECO:0000313" key="6">
    <source>
        <dbReference type="EMBL" id="QJW83498.1"/>
    </source>
</evidence>
<dbReference type="InterPro" id="IPR038081">
    <property type="entry name" value="CalX-like_sf"/>
</dbReference>
<feature type="domain" description="Calx-beta" evidence="5">
    <location>
        <begin position="728"/>
        <end position="825"/>
    </location>
</feature>
<evidence type="ECO:0000256" key="3">
    <source>
        <dbReference type="ARBA" id="ARBA00022837"/>
    </source>
</evidence>
<feature type="compositionally biased region" description="Basic residues" evidence="4">
    <location>
        <begin position="23"/>
        <end position="33"/>
    </location>
</feature>
<dbReference type="InterPro" id="IPR015919">
    <property type="entry name" value="Cadherin-like_sf"/>
</dbReference>
<name>A0ABX6P2E1_9BURK</name>
<feature type="domain" description="Calx-beta" evidence="5">
    <location>
        <begin position="948"/>
        <end position="1045"/>
    </location>
</feature>
<evidence type="ECO:0000256" key="2">
    <source>
        <dbReference type="ARBA" id="ARBA00022737"/>
    </source>
</evidence>
<dbReference type="Pfam" id="PF17803">
    <property type="entry name" value="Cadherin_4"/>
    <property type="match status" value="1"/>
</dbReference>
<proteinExistence type="predicted"/>
<dbReference type="EMBL" id="CP053418">
    <property type="protein sequence ID" value="QJW83498.1"/>
    <property type="molecule type" value="Genomic_DNA"/>
</dbReference>
<dbReference type="Pfam" id="PF03160">
    <property type="entry name" value="Calx-beta"/>
    <property type="match status" value="2"/>
</dbReference>
<dbReference type="NCBIfam" id="NF012211">
    <property type="entry name" value="tand_rpt_95"/>
    <property type="match status" value="5"/>
</dbReference>
<evidence type="ECO:0000256" key="4">
    <source>
        <dbReference type="SAM" id="MobiDB-lite"/>
    </source>
</evidence>
<dbReference type="InterPro" id="IPR040853">
    <property type="entry name" value="RapA2_cadherin-like"/>
</dbReference>
<keyword evidence="3" id="KW-0106">Calcium</keyword>
<dbReference type="SUPFAM" id="SSF141072">
    <property type="entry name" value="CalX-like"/>
    <property type="match status" value="4"/>
</dbReference>
<feature type="compositionally biased region" description="Basic residues" evidence="4">
    <location>
        <begin position="1"/>
        <end position="13"/>
    </location>
</feature>
<evidence type="ECO:0000313" key="7">
    <source>
        <dbReference type="Proteomes" id="UP000500826"/>
    </source>
</evidence>
<dbReference type="InterPro" id="IPR026919">
    <property type="entry name" value="ADGRV1"/>
</dbReference>
<reference evidence="6 7" key="1">
    <citation type="submission" date="2020-05" db="EMBL/GenBank/DDBJ databases">
        <title>Ramlibacter rhizophilus sp. nov., isolated from rhizosphere soil of national flower Mugunghwa from South Korea.</title>
        <authorList>
            <person name="Zheng-Fei Y."/>
            <person name="Huan T."/>
        </authorList>
    </citation>
    <scope>NUCLEOTIDE SEQUENCE [LARGE SCALE GENOMIC DNA]</scope>
    <source>
        <strain evidence="6 7">H242</strain>
    </source>
</reference>
<organism evidence="6 7">
    <name type="scientific">Ramlibacter terrae</name>
    <dbReference type="NCBI Taxonomy" id="2732511"/>
    <lineage>
        <taxon>Bacteria</taxon>
        <taxon>Pseudomonadati</taxon>
        <taxon>Pseudomonadota</taxon>
        <taxon>Betaproteobacteria</taxon>
        <taxon>Burkholderiales</taxon>
        <taxon>Comamonadaceae</taxon>
        <taxon>Ramlibacter</taxon>
    </lineage>
</organism>
<dbReference type="Gene3D" id="2.60.40.3440">
    <property type="match status" value="6"/>
</dbReference>
<keyword evidence="2" id="KW-0677">Repeat</keyword>
<dbReference type="PANTHER" id="PTHR46682:SF1">
    <property type="entry name" value="ADHESION G-PROTEIN COUPLED RECEPTOR V1"/>
    <property type="match status" value="1"/>
</dbReference>
<keyword evidence="7" id="KW-1185">Reference proteome</keyword>
<keyword evidence="1" id="KW-0732">Signal</keyword>
<protein>
    <submittedName>
        <fullName evidence="6">Tandem-95 repeat protein</fullName>
    </submittedName>
</protein>
<evidence type="ECO:0000256" key="1">
    <source>
        <dbReference type="ARBA" id="ARBA00022729"/>
    </source>
</evidence>
<evidence type="ECO:0000259" key="5">
    <source>
        <dbReference type="SMART" id="SM00237"/>
    </source>
</evidence>
<feature type="compositionally biased region" description="Basic and acidic residues" evidence="4">
    <location>
        <begin position="43"/>
        <end position="62"/>
    </location>
</feature>
<dbReference type="Gene3D" id="2.60.40.2030">
    <property type="match status" value="3"/>
</dbReference>
<feature type="compositionally biased region" description="Low complexity" evidence="4">
    <location>
        <begin position="67"/>
        <end position="77"/>
    </location>
</feature>
<dbReference type="PANTHER" id="PTHR46682">
    <property type="entry name" value="ADHESION G-PROTEIN COUPLED RECEPTOR V1"/>
    <property type="match status" value="1"/>
</dbReference>
<accession>A0ABX6P2E1</accession>
<dbReference type="Pfam" id="PF17963">
    <property type="entry name" value="Big_9"/>
    <property type="match status" value="6"/>
</dbReference>
<dbReference type="SUPFAM" id="SSF49313">
    <property type="entry name" value="Cadherin-like"/>
    <property type="match status" value="1"/>
</dbReference>
<dbReference type="Proteomes" id="UP000500826">
    <property type="component" value="Chromosome"/>
</dbReference>
<sequence length="1265" mass="124914">MRARWSPRSRRAPTARSASSTRRWARSSTRRTRTSTAPTHVHLHGDVGRRDGNGDGHRHGEPVDDPATFGGATSGTGSEDGAAITGTLTASDSIDGMTNPAFTVTGAAANGVATINATTGAWSYTPNADYNGTDSFTVRVTDNAGNFATRVITLSVTAVADIVANAVTVNEDSNVTSNLLANDSFEGAETITAVTQGANGSVTIIDAVAGTVRYTPNANFNGTDTYTYTVTSGGVTETATVTVTVNQVDDPATFGGATSGAGNEDGAAITGTLTATDAIDGMTTPAFTVVGAAVNGVATINASTGAWSYTPTADYNGADSFTVRVTDNNGNTATRVISLTVNPVADIANDAITVAEDGSVTTAVRGNDSFEGASPLVTAVTRGANGTVSIVNAALGTVLYTPNANFHGSDTYTYTVTSGGVTETATVTVTVTPVDDPVTFGGATSGSGNEDVAAITGTLTATDTADGMTTPAFTVVGNPLHGSASINATTGAWSYTPAADYNGADSFTVRVTDNLGNTATRVISLTVAARADIVADTATTGQNVPVTITPLGNDNFEGTPSIVSINGTPITSGGAAVAVTNGSVTLSGASLVFTPTTGFSGTPTFTYTVSSGGVTETATVTVTVVATPTVSAVTDPSVTEGTALVYGVTLSHASPVATTYAYTLGGGGSTAVAADYGAVTFTNGVTLSGGVLTVPAGVTTFNVVVAGQQDLLDEAAETLKVSVGGVVGTGTLADDDATPSLSINSVVVDESAGTATFTVTLSAASGQTVTVGYATGTNTAGAADFTGATGTLTFAPGVVTQTIVVAITEDTIYEAGGENFTVGLSSPTNASIGTGSGTGTITDNDAAPTVVSISSPTANEGQDLVYNFTLSNASSTSTDITLNTGGTAAAIADFGITPVFTNGVTLNGTTLTIPAGVTSFSVTLPTVQDTTDEPDETLVLSAPGGITGTGTIVDDDAPPVLSINSVSVNEANGTATFTVTLTGSTAQTVTVGFATGGGTATATTDYTGASGTLTFAPGVLTQTIVVPIVNDTAAEPSETFNVTLSAPVNATIGTGVGVGTIVDNDQPPTIDLDASGAGTGFSTTYTENGAGIAIVDTDIAVGDVDSAQLASATITLTNFRAGDLLAVSGALPAGITASAYNATTGVLTLTGAATPAAYQTAIAAIRFSNSSDSPSTTARSITVTVSDGNASSAAATSTVAVLSVNDAPSGTNATLTTLEDTPRTFTTADFGFSDVDGHALNGVRITTLPAGGTITLNGVAVTAGR</sequence>
<dbReference type="InterPro" id="IPR003644">
    <property type="entry name" value="Calx_beta"/>
</dbReference>